<feature type="non-terminal residue" evidence="16">
    <location>
        <position position="491"/>
    </location>
</feature>
<dbReference type="EMBL" id="RWIC01003308">
    <property type="protein sequence ID" value="TKC33456.1"/>
    <property type="molecule type" value="Genomic_DNA"/>
</dbReference>
<organism evidence="16 17">
    <name type="scientific">Monodon monoceros</name>
    <name type="common">Narwhal</name>
    <name type="synonym">Ceratodon monodon</name>
    <dbReference type="NCBI Taxonomy" id="40151"/>
    <lineage>
        <taxon>Eukaryota</taxon>
        <taxon>Metazoa</taxon>
        <taxon>Chordata</taxon>
        <taxon>Craniata</taxon>
        <taxon>Vertebrata</taxon>
        <taxon>Euteleostomi</taxon>
        <taxon>Mammalia</taxon>
        <taxon>Eutheria</taxon>
        <taxon>Laurasiatheria</taxon>
        <taxon>Artiodactyla</taxon>
        <taxon>Whippomorpha</taxon>
        <taxon>Cetacea</taxon>
        <taxon>Odontoceti</taxon>
        <taxon>Monodontidae</taxon>
        <taxon>Monodon</taxon>
    </lineage>
</organism>
<dbReference type="Pfam" id="PF01432">
    <property type="entry name" value="Peptidase_M3"/>
    <property type="match status" value="1"/>
</dbReference>
<dbReference type="Gene3D" id="1.10.1370.10">
    <property type="entry name" value="Neurolysin, domain 3"/>
    <property type="match status" value="2"/>
</dbReference>
<evidence type="ECO:0000256" key="12">
    <source>
        <dbReference type="ARBA" id="ARBA00045978"/>
    </source>
</evidence>
<dbReference type="InterPro" id="IPR024079">
    <property type="entry name" value="MetalloPept_cat_dom_sf"/>
</dbReference>
<keyword evidence="3" id="KW-0597">Phosphoprotein</keyword>
<dbReference type="GO" id="GO:0004222">
    <property type="term" value="F:metalloendopeptidase activity"/>
    <property type="evidence" value="ECO:0007669"/>
    <property type="project" value="InterPro"/>
</dbReference>
<feature type="compositionally biased region" description="Gly residues" evidence="14">
    <location>
        <begin position="91"/>
        <end position="101"/>
    </location>
</feature>
<dbReference type="GO" id="GO:0006518">
    <property type="term" value="P:peptide metabolic process"/>
    <property type="evidence" value="ECO:0007669"/>
    <property type="project" value="TreeGrafter"/>
</dbReference>
<comment type="cofactor">
    <cofactor evidence="13">
        <name>Zn(2+)</name>
        <dbReference type="ChEBI" id="CHEBI:29105"/>
    </cofactor>
    <text evidence="13">Binds 1 zinc ion.</text>
</comment>
<feature type="region of interest" description="Disordered" evidence="14">
    <location>
        <begin position="84"/>
        <end position="110"/>
    </location>
</feature>
<dbReference type="SUPFAM" id="SSF55486">
    <property type="entry name" value="Metalloproteases ('zincins'), catalytic domain"/>
    <property type="match status" value="1"/>
</dbReference>
<evidence type="ECO:0000256" key="1">
    <source>
        <dbReference type="ARBA" id="ARBA00006040"/>
    </source>
</evidence>
<protein>
    <recommendedName>
        <fullName evidence="11">Thimet oligopeptidase</fullName>
        <ecNumber evidence="10">3.4.24.15</ecNumber>
    </recommendedName>
</protein>
<gene>
    <name evidence="16" type="ORF">EI555_020238</name>
</gene>
<comment type="catalytic activity">
    <reaction evidence="9">
        <text>Preferential cleavage of bonds with hydrophobic residues at P1, P2 and P3' and a small residue at P1' in substrates of 5 to 15 residues.</text>
        <dbReference type="EC" id="3.4.24.15"/>
    </reaction>
</comment>
<dbReference type="GO" id="GO:0006508">
    <property type="term" value="P:proteolysis"/>
    <property type="evidence" value="ECO:0007669"/>
    <property type="project" value="UniProtKB-KW"/>
</dbReference>
<dbReference type="GO" id="GO:0005758">
    <property type="term" value="C:mitochondrial intermembrane space"/>
    <property type="evidence" value="ECO:0007669"/>
    <property type="project" value="TreeGrafter"/>
</dbReference>
<accession>A0A4U1EDA9</accession>
<evidence type="ECO:0000256" key="13">
    <source>
        <dbReference type="RuleBase" id="RU003435"/>
    </source>
</evidence>
<evidence type="ECO:0000256" key="10">
    <source>
        <dbReference type="ARBA" id="ARBA00039079"/>
    </source>
</evidence>
<comment type="caution">
    <text evidence="16">The sequence shown here is derived from an EMBL/GenBank/DDBJ whole genome shotgun (WGS) entry which is preliminary data.</text>
</comment>
<dbReference type="InterPro" id="IPR045090">
    <property type="entry name" value="Pept_M3A_M3B"/>
</dbReference>
<dbReference type="Gene3D" id="3.40.390.10">
    <property type="entry name" value="Collagenase (Catalytic Domain)"/>
    <property type="match status" value="1"/>
</dbReference>
<dbReference type="EC" id="3.4.24.15" evidence="10"/>
<evidence type="ECO:0000313" key="16">
    <source>
        <dbReference type="EMBL" id="TKC33456.1"/>
    </source>
</evidence>
<reference evidence="17" key="1">
    <citation type="journal article" date="2019" name="IScience">
        <title>Narwhal Genome Reveals Long-Term Low Genetic Diversity despite Current Large Abundance Size.</title>
        <authorList>
            <person name="Westbury M.V."/>
            <person name="Petersen B."/>
            <person name="Garde E."/>
            <person name="Heide-Jorgensen M.P."/>
            <person name="Lorenzen E.D."/>
        </authorList>
    </citation>
    <scope>NUCLEOTIDE SEQUENCE [LARGE SCALE GENOMIC DNA]</scope>
</reference>
<evidence type="ECO:0000313" key="17">
    <source>
        <dbReference type="Proteomes" id="UP000308365"/>
    </source>
</evidence>
<feature type="compositionally biased region" description="Basic and acidic residues" evidence="14">
    <location>
        <begin position="335"/>
        <end position="347"/>
    </location>
</feature>
<comment type="subunit">
    <text evidence="2">Monomer.</text>
</comment>
<comment type="similarity">
    <text evidence="1 13">Belongs to the peptidase M3 family.</text>
</comment>
<evidence type="ECO:0000256" key="3">
    <source>
        <dbReference type="ARBA" id="ARBA00022553"/>
    </source>
</evidence>
<feature type="non-terminal residue" evidence="16">
    <location>
        <position position="1"/>
    </location>
</feature>
<evidence type="ECO:0000256" key="2">
    <source>
        <dbReference type="ARBA" id="ARBA00011245"/>
    </source>
</evidence>
<keyword evidence="5 13" id="KW-0479">Metal-binding</keyword>
<evidence type="ECO:0000256" key="8">
    <source>
        <dbReference type="ARBA" id="ARBA00023049"/>
    </source>
</evidence>
<name>A0A4U1EDA9_MONMO</name>
<evidence type="ECO:0000256" key="6">
    <source>
        <dbReference type="ARBA" id="ARBA00022801"/>
    </source>
</evidence>
<keyword evidence="4 13" id="KW-0645">Protease</keyword>
<evidence type="ECO:0000256" key="14">
    <source>
        <dbReference type="SAM" id="MobiDB-lite"/>
    </source>
</evidence>
<dbReference type="InterPro" id="IPR024077">
    <property type="entry name" value="Neurolysin/TOP_dom2"/>
</dbReference>
<dbReference type="Proteomes" id="UP000308365">
    <property type="component" value="Unassembled WGS sequence"/>
</dbReference>
<feature type="domain" description="Peptidase M3A/M3B catalytic" evidence="15">
    <location>
        <begin position="119"/>
        <end position="301"/>
    </location>
</feature>
<evidence type="ECO:0000256" key="9">
    <source>
        <dbReference type="ARBA" id="ARBA00036235"/>
    </source>
</evidence>
<keyword evidence="7 13" id="KW-0862">Zinc</keyword>
<evidence type="ECO:0000256" key="4">
    <source>
        <dbReference type="ARBA" id="ARBA00022670"/>
    </source>
</evidence>
<keyword evidence="8 13" id="KW-0482">Metalloprotease</keyword>
<proteinExistence type="inferred from homology"/>
<keyword evidence="6 13" id="KW-0378">Hydrolase</keyword>
<evidence type="ECO:0000256" key="11">
    <source>
        <dbReference type="ARBA" id="ARBA00039633"/>
    </source>
</evidence>
<dbReference type="InterPro" id="IPR001567">
    <property type="entry name" value="Pept_M3A_M3B_dom"/>
</dbReference>
<dbReference type="PANTHER" id="PTHR11804:SF50">
    <property type="entry name" value="THIMET OLIGOPEPTIDASE"/>
    <property type="match status" value="1"/>
</dbReference>
<evidence type="ECO:0000256" key="5">
    <source>
        <dbReference type="ARBA" id="ARBA00022723"/>
    </source>
</evidence>
<comment type="function">
    <text evidence="12">Involved in the metabolism of neuropeptides under 20 amino acid residues long. Involved in cytoplasmic peptide degradation. Able to degrade the amyloid-beta precursor protein and generate amyloidogenic fragments. Also acts as a regulator of cannabinoid signaling pathway by mediating degradation of hemopressin, an antagonist peptide of the cannabinoid receptor CNR1.</text>
</comment>
<dbReference type="GO" id="GO:0046872">
    <property type="term" value="F:metal ion binding"/>
    <property type="evidence" value="ECO:0007669"/>
    <property type="project" value="UniProtKB-UniRule"/>
</dbReference>
<feature type="region of interest" description="Disordered" evidence="14">
    <location>
        <begin position="335"/>
        <end position="354"/>
    </location>
</feature>
<evidence type="ECO:0000256" key="7">
    <source>
        <dbReference type="ARBA" id="ARBA00022833"/>
    </source>
</evidence>
<dbReference type="AlphaFoldDB" id="A0A4U1EDA9"/>
<evidence type="ECO:0000259" key="15">
    <source>
        <dbReference type="Pfam" id="PF01432"/>
    </source>
</evidence>
<sequence length="491" mass="52001">ENCVILRELVRLQALKSRLLGFRTHADSTLEMNMDKTSQVVAAVLGNTASPSPSGDGGQADLDRTWCCLRPHCVSPWGSPSRTLHSASRGVGSGVAGGLPQGPGPEAEAPRGAGAAVILELKKAECQRRGLHFDGPINAWDLLYYMNQGEETRYHVDQYLLNESFPMQAVTRGLLGISQELLGLTFDLEEGTNMCHEDFYLTSMLGACVGEPVSHGAGLLCGSGAPPTSLHREGKSGHAACFGLQPGCLQHDGSCQIAITAMVANFTKPTPNLPSLLQHDERETNFHDVGHVMHQLRSQAQGCRQGAGRARACSCWGTGSTVPQELLDKFIKSREANPDAAGPREGKGASGLPGWKARPGHGLFNLCQIVLAKVVQALHMQTLHTQTPADPAQENARLCQEILGFPAMPGSQARAGLTLATKEALFGLGLDARAAPLGLPGSEGPALDPLLPCPLFSHSRGGHTTPSVTSVAMDYRSCILRPGGSEDAKGR</sequence>
<dbReference type="PANTHER" id="PTHR11804">
    <property type="entry name" value="PROTEASE M3 THIMET OLIGOPEPTIDASE-RELATED"/>
    <property type="match status" value="1"/>
</dbReference>